<dbReference type="PROSITE" id="PS50075">
    <property type="entry name" value="CARRIER"/>
    <property type="match status" value="1"/>
</dbReference>
<evidence type="ECO:0000313" key="3">
    <source>
        <dbReference type="Proteomes" id="UP000189935"/>
    </source>
</evidence>
<dbReference type="EMBL" id="LT670844">
    <property type="protein sequence ID" value="SHK86486.1"/>
    <property type="molecule type" value="Genomic_DNA"/>
</dbReference>
<accession>A0A1M6VYR5</accession>
<feature type="domain" description="Carrier" evidence="1">
    <location>
        <begin position="7"/>
        <end position="85"/>
    </location>
</feature>
<dbReference type="InterPro" id="IPR036736">
    <property type="entry name" value="ACP-like_sf"/>
</dbReference>
<evidence type="ECO:0000313" key="2">
    <source>
        <dbReference type="EMBL" id="SHK86486.1"/>
    </source>
</evidence>
<dbReference type="Proteomes" id="UP000189935">
    <property type="component" value="Chromosome I"/>
</dbReference>
<dbReference type="Gene3D" id="1.10.1200.10">
    <property type="entry name" value="ACP-like"/>
    <property type="match status" value="1"/>
</dbReference>
<organism evidence="2 3">
    <name type="scientific">Bradyrhizobium lablabi</name>
    <dbReference type="NCBI Taxonomy" id="722472"/>
    <lineage>
        <taxon>Bacteria</taxon>
        <taxon>Pseudomonadati</taxon>
        <taxon>Pseudomonadota</taxon>
        <taxon>Alphaproteobacteria</taxon>
        <taxon>Hyphomicrobiales</taxon>
        <taxon>Nitrobacteraceae</taxon>
        <taxon>Bradyrhizobium</taxon>
    </lineage>
</organism>
<dbReference type="Pfam" id="PF00550">
    <property type="entry name" value="PP-binding"/>
    <property type="match status" value="1"/>
</dbReference>
<dbReference type="AlphaFoldDB" id="A0A1M6VYR5"/>
<sequence length="91" mass="10071">MMQAAYANVQHRILALVKAILEQNSIAAEIHSETRLVDVGLTSMDMVNLMLGVEAEFDFTIPQAEITPENFQSIQTLERMIVAQLQPEAAA</sequence>
<dbReference type="SUPFAM" id="SSF47336">
    <property type="entry name" value="ACP-like"/>
    <property type="match status" value="1"/>
</dbReference>
<evidence type="ECO:0000259" key="1">
    <source>
        <dbReference type="PROSITE" id="PS50075"/>
    </source>
</evidence>
<dbReference type="InterPro" id="IPR009081">
    <property type="entry name" value="PP-bd_ACP"/>
</dbReference>
<protein>
    <submittedName>
        <fullName evidence="2">Acyl carrier protein</fullName>
    </submittedName>
</protein>
<proteinExistence type="predicted"/>
<reference evidence="2 3" key="1">
    <citation type="submission" date="2016-11" db="EMBL/GenBank/DDBJ databases">
        <authorList>
            <person name="Jaros S."/>
            <person name="Januszkiewicz K."/>
            <person name="Wedrychowicz H."/>
        </authorList>
    </citation>
    <scope>NUCLEOTIDE SEQUENCE [LARGE SCALE GENOMIC DNA]</scope>
    <source>
        <strain evidence="2 3">GAS499</strain>
    </source>
</reference>
<gene>
    <name evidence="2" type="ORF">SAMN05444159_4394</name>
</gene>
<name>A0A1M6VYR5_9BRAD</name>